<feature type="region of interest" description="Disordered" evidence="11">
    <location>
        <begin position="26"/>
        <end position="60"/>
    </location>
</feature>
<evidence type="ECO:0000256" key="1">
    <source>
        <dbReference type="ARBA" id="ARBA00004123"/>
    </source>
</evidence>
<evidence type="ECO:0000256" key="3">
    <source>
        <dbReference type="ARBA" id="ARBA00022723"/>
    </source>
</evidence>
<dbReference type="FunFam" id="3.90.530.10:FF:000003">
    <property type="entry name" value="Dna repair rad14 protein"/>
    <property type="match status" value="1"/>
</dbReference>
<dbReference type="InterPro" id="IPR009061">
    <property type="entry name" value="DNA-bd_dom_put_sf"/>
</dbReference>
<organism evidence="13 14">
    <name type="scientific">Umbelopsis ramanniana AG</name>
    <dbReference type="NCBI Taxonomy" id="1314678"/>
    <lineage>
        <taxon>Eukaryota</taxon>
        <taxon>Fungi</taxon>
        <taxon>Fungi incertae sedis</taxon>
        <taxon>Mucoromycota</taxon>
        <taxon>Mucoromycotina</taxon>
        <taxon>Umbelopsidomycetes</taxon>
        <taxon>Umbelopsidales</taxon>
        <taxon>Umbelopsidaceae</taxon>
        <taxon>Umbelopsis</taxon>
    </lineage>
</organism>
<evidence type="ECO:0000256" key="8">
    <source>
        <dbReference type="ARBA" id="ARBA00023204"/>
    </source>
</evidence>
<dbReference type="GO" id="GO:0070914">
    <property type="term" value="P:UV-damage excision repair"/>
    <property type="evidence" value="ECO:0007669"/>
    <property type="project" value="TreeGrafter"/>
</dbReference>
<gene>
    <name evidence="13" type="ORF">K450DRAFT_299675</name>
</gene>
<dbReference type="SUPFAM" id="SSF46955">
    <property type="entry name" value="Putative DNA-binding domain"/>
    <property type="match status" value="1"/>
</dbReference>
<dbReference type="Pfam" id="PF05181">
    <property type="entry name" value="XPA_C"/>
    <property type="match status" value="1"/>
</dbReference>
<dbReference type="EMBL" id="MU620914">
    <property type="protein sequence ID" value="KAI8580156.1"/>
    <property type="molecule type" value="Genomic_DNA"/>
</dbReference>
<keyword evidence="8" id="KW-0234">DNA repair</keyword>
<dbReference type="PANTHER" id="PTHR10142">
    <property type="entry name" value="DNA REPAIR PROTEIN COMPLEMENTING XP-A CELLS"/>
    <property type="match status" value="1"/>
</dbReference>
<evidence type="ECO:0000256" key="10">
    <source>
        <dbReference type="ARBA" id="ARBA00072989"/>
    </source>
</evidence>
<evidence type="ECO:0000313" key="13">
    <source>
        <dbReference type="EMBL" id="KAI8580156.1"/>
    </source>
</evidence>
<keyword evidence="14" id="KW-1185">Reference proteome</keyword>
<dbReference type="PROSITE" id="PS00753">
    <property type="entry name" value="XPA_2"/>
    <property type="match status" value="1"/>
</dbReference>
<proteinExistence type="inferred from homology"/>
<dbReference type="GO" id="GO:0008270">
    <property type="term" value="F:zinc ion binding"/>
    <property type="evidence" value="ECO:0007669"/>
    <property type="project" value="UniProtKB-KW"/>
</dbReference>
<evidence type="ECO:0000256" key="4">
    <source>
        <dbReference type="ARBA" id="ARBA00022763"/>
    </source>
</evidence>
<dbReference type="GO" id="GO:0000715">
    <property type="term" value="P:nucleotide-excision repair, DNA damage recognition"/>
    <property type="evidence" value="ECO:0007669"/>
    <property type="project" value="TreeGrafter"/>
</dbReference>
<feature type="compositionally biased region" description="Polar residues" evidence="11">
    <location>
        <begin position="33"/>
        <end position="45"/>
    </location>
</feature>
<feature type="domain" description="XPA C-terminal" evidence="12">
    <location>
        <begin position="148"/>
        <end position="197"/>
    </location>
</feature>
<dbReference type="RefSeq" id="XP_051445160.1">
    <property type="nucleotide sequence ID" value="XM_051593712.1"/>
</dbReference>
<keyword evidence="7" id="KW-0238">DNA-binding</keyword>
<dbReference type="InterPro" id="IPR022658">
    <property type="entry name" value="XPA_CS"/>
</dbReference>
<keyword evidence="4" id="KW-0227">DNA damage</keyword>
<dbReference type="InterPro" id="IPR000465">
    <property type="entry name" value="XPA/RAD14"/>
</dbReference>
<evidence type="ECO:0000256" key="2">
    <source>
        <dbReference type="ARBA" id="ARBA00005548"/>
    </source>
</evidence>
<dbReference type="Proteomes" id="UP001206595">
    <property type="component" value="Unassembled WGS sequence"/>
</dbReference>
<dbReference type="GO" id="GO:1901255">
    <property type="term" value="P:nucleotide-excision repair involved in interstrand cross-link repair"/>
    <property type="evidence" value="ECO:0007669"/>
    <property type="project" value="TreeGrafter"/>
</dbReference>
<dbReference type="GO" id="GO:0000110">
    <property type="term" value="C:nucleotide-excision repair factor 1 complex"/>
    <property type="evidence" value="ECO:0007669"/>
    <property type="project" value="TreeGrafter"/>
</dbReference>
<feature type="compositionally biased region" description="Basic and acidic residues" evidence="11">
    <location>
        <begin position="255"/>
        <end position="268"/>
    </location>
</feature>
<keyword evidence="9" id="KW-0539">Nucleus</keyword>
<evidence type="ECO:0000259" key="12">
    <source>
        <dbReference type="Pfam" id="PF05181"/>
    </source>
</evidence>
<reference evidence="13" key="1">
    <citation type="submission" date="2021-06" db="EMBL/GenBank/DDBJ databases">
        <authorList>
            <consortium name="DOE Joint Genome Institute"/>
            <person name="Mondo S.J."/>
            <person name="Amses K.R."/>
            <person name="Simmons D.R."/>
            <person name="Longcore J.E."/>
            <person name="Seto K."/>
            <person name="Alves G.H."/>
            <person name="Bonds A.E."/>
            <person name="Quandt C.A."/>
            <person name="Davis W.J."/>
            <person name="Chang Y."/>
            <person name="Letcher P.M."/>
            <person name="Powell M.J."/>
            <person name="Kuo A."/>
            <person name="Labutti K."/>
            <person name="Pangilinan J."/>
            <person name="Andreopoulos W."/>
            <person name="Tritt A."/>
            <person name="Riley R."/>
            <person name="Hundley H."/>
            <person name="Johnson J."/>
            <person name="Lipzen A."/>
            <person name="Barry K."/>
            <person name="Berbee M.L."/>
            <person name="Buchler N.E."/>
            <person name="Grigoriev I.V."/>
            <person name="Spatafora J.W."/>
            <person name="Stajich J.E."/>
            <person name="James T.Y."/>
        </authorList>
    </citation>
    <scope>NUCLEOTIDE SEQUENCE</scope>
    <source>
        <strain evidence="13">AG</strain>
    </source>
</reference>
<dbReference type="InterPro" id="IPR022656">
    <property type="entry name" value="XPA_C"/>
</dbReference>
<protein>
    <recommendedName>
        <fullName evidence="10">DNA repair protein RAD14</fullName>
    </recommendedName>
</protein>
<evidence type="ECO:0000256" key="6">
    <source>
        <dbReference type="ARBA" id="ARBA00022833"/>
    </source>
</evidence>
<dbReference type="Gene3D" id="3.90.530.10">
    <property type="entry name" value="XPA C-terminal domain"/>
    <property type="match status" value="1"/>
</dbReference>
<feature type="region of interest" description="Disordered" evidence="11">
    <location>
        <begin position="254"/>
        <end position="276"/>
    </location>
</feature>
<comment type="subcellular location">
    <subcellularLocation>
        <location evidence="1">Nucleus</location>
    </subcellularLocation>
</comment>
<dbReference type="GO" id="GO:0006284">
    <property type="term" value="P:base-excision repair"/>
    <property type="evidence" value="ECO:0007669"/>
    <property type="project" value="TreeGrafter"/>
</dbReference>
<evidence type="ECO:0000256" key="11">
    <source>
        <dbReference type="SAM" id="MobiDB-lite"/>
    </source>
</evidence>
<comment type="similarity">
    <text evidence="2">Belongs to the XPA family.</text>
</comment>
<sequence>MSQPLSEEVLQRIAENKAKALAKLAAKRKLEQTTETSDATDSNKASNDEDSRPSKRRARWSKPIFEYDLSQMVDTRGGFLAEDDESEDDKKKKFDEKTHVVELNPPRSIDPSQNPKCVECNSLDIDPHFNQIFKINICGACKEKYPDKYSLITKTEAKEDYLLTDPELRDQDLLPHWSKPNPRKSTWNNMMLYVRYMVEEYAFEKWGGSDALDAEYEKREQQKKEKKDKQFKEKLKAHAFEFNVDLRRRTMTSTWEKRRDKAHEHEYGDPVQDPDTGNSIQTCQICGIEVETEVF</sequence>
<dbReference type="PANTHER" id="PTHR10142:SF0">
    <property type="entry name" value="DNA REPAIR PROTEIN COMPLEMENTING XP-A CELLS"/>
    <property type="match status" value="1"/>
</dbReference>
<reference evidence="13" key="2">
    <citation type="journal article" date="2022" name="Proc. Natl. Acad. Sci. U.S.A.">
        <title>Diploid-dominant life cycles characterize the early evolution of Fungi.</title>
        <authorList>
            <person name="Amses K.R."/>
            <person name="Simmons D.R."/>
            <person name="Longcore J.E."/>
            <person name="Mondo S.J."/>
            <person name="Seto K."/>
            <person name="Jeronimo G.H."/>
            <person name="Bonds A.E."/>
            <person name="Quandt C.A."/>
            <person name="Davis W.J."/>
            <person name="Chang Y."/>
            <person name="Federici B.A."/>
            <person name="Kuo A."/>
            <person name="LaButti K."/>
            <person name="Pangilinan J."/>
            <person name="Andreopoulos W."/>
            <person name="Tritt A."/>
            <person name="Riley R."/>
            <person name="Hundley H."/>
            <person name="Johnson J."/>
            <person name="Lipzen A."/>
            <person name="Barry K."/>
            <person name="Lang B.F."/>
            <person name="Cuomo C.A."/>
            <person name="Buchler N.E."/>
            <person name="Grigoriev I.V."/>
            <person name="Spatafora J.W."/>
            <person name="Stajich J.E."/>
            <person name="James T.Y."/>
        </authorList>
    </citation>
    <scope>NUCLEOTIDE SEQUENCE</scope>
    <source>
        <strain evidence="13">AG</strain>
    </source>
</reference>
<keyword evidence="6" id="KW-0862">Zinc</keyword>
<accession>A0AAD5HF01</accession>
<dbReference type="GO" id="GO:0003684">
    <property type="term" value="F:damaged DNA binding"/>
    <property type="evidence" value="ECO:0007669"/>
    <property type="project" value="InterPro"/>
</dbReference>
<dbReference type="GeneID" id="75919054"/>
<dbReference type="AlphaFoldDB" id="A0AAD5HF01"/>
<keyword evidence="5" id="KW-0863">Zinc-finger</keyword>
<evidence type="ECO:0000313" key="14">
    <source>
        <dbReference type="Proteomes" id="UP001206595"/>
    </source>
</evidence>
<keyword evidence="3" id="KW-0479">Metal-binding</keyword>
<name>A0AAD5HF01_UMBRA</name>
<dbReference type="CDD" id="cd21077">
    <property type="entry name" value="DBD_Rad14"/>
    <property type="match status" value="1"/>
</dbReference>
<comment type="caution">
    <text evidence="13">The sequence shown here is derived from an EMBL/GenBank/DDBJ whole genome shotgun (WGS) entry which is preliminary data.</text>
</comment>
<evidence type="ECO:0000256" key="5">
    <source>
        <dbReference type="ARBA" id="ARBA00022771"/>
    </source>
</evidence>
<evidence type="ECO:0000256" key="9">
    <source>
        <dbReference type="ARBA" id="ARBA00023242"/>
    </source>
</evidence>
<evidence type="ECO:0000256" key="7">
    <source>
        <dbReference type="ARBA" id="ARBA00023125"/>
    </source>
</evidence>
<dbReference type="NCBIfam" id="TIGR00598">
    <property type="entry name" value="rad14"/>
    <property type="match status" value="1"/>
</dbReference>
<dbReference type="InterPro" id="IPR037129">
    <property type="entry name" value="XPA_sf"/>
</dbReference>